<dbReference type="PANTHER" id="PTHR45869:SF7">
    <property type="entry name" value="C-REACTIVE PROTEIN"/>
    <property type="match status" value="1"/>
</dbReference>
<evidence type="ECO:0000256" key="3">
    <source>
        <dbReference type="ARBA" id="ARBA00022723"/>
    </source>
</evidence>
<keyword evidence="4" id="KW-0732">Signal</keyword>
<dbReference type="Proteomes" id="UP000770717">
    <property type="component" value="Unassembled WGS sequence"/>
</dbReference>
<evidence type="ECO:0000256" key="7">
    <source>
        <dbReference type="ARBA" id="ARBA00038102"/>
    </source>
</evidence>
<comment type="subcellular location">
    <subcellularLocation>
        <location evidence="1 9">Secreted</location>
    </subcellularLocation>
</comment>
<comment type="cofactor">
    <cofactor evidence="9">
        <name>Ca(2+)</name>
        <dbReference type="ChEBI" id="CHEBI:29108"/>
    </cofactor>
    <text evidence="9">Binds 2 calcium ions per subunit.</text>
</comment>
<sequence>MLSSTLAEHFFLEAGLKFTASSKDLKNGSFIFYKVSNTAKAVVKPSVHKPLNATTVCLQVYTDYIHKDSFFKLQTTINSKLQFHLYQIANFYYIYIDGDTVSYQTSIGVMEWRLFCVSWDSSTGVIHFAVNGNIFPRRVLKRGFTIDPEVTAVLGESLASVGLNNIVGEHTFVGEVRAVHMWDSNFSPERMKRIYDDKCKHCNGNVISWKALDYELHGAVIFYKPD</sequence>
<protein>
    <recommendedName>
        <fullName evidence="9">Pentraxin family member</fullName>
    </recommendedName>
</protein>
<evidence type="ECO:0000256" key="4">
    <source>
        <dbReference type="ARBA" id="ARBA00022729"/>
    </source>
</evidence>
<reference evidence="11" key="1">
    <citation type="thesis" date="2020" institute="ProQuest LLC" country="789 East Eisenhower Parkway, Ann Arbor, MI, USA">
        <title>Comparative Genomics and Chromosome Evolution.</title>
        <authorList>
            <person name="Mudd A.B."/>
        </authorList>
    </citation>
    <scope>NUCLEOTIDE SEQUENCE</scope>
    <source>
        <strain evidence="11">HN-11 Male</strain>
        <tissue evidence="11">Kidney and liver</tissue>
    </source>
</reference>
<comment type="similarity">
    <text evidence="7 9">Belongs to the pentraxin family.</text>
</comment>
<dbReference type="PANTHER" id="PTHR45869">
    <property type="entry name" value="C-REACTIVE PROTEIN-RELATED"/>
    <property type="match status" value="1"/>
</dbReference>
<dbReference type="AlphaFoldDB" id="A0A8J6JPV5"/>
<dbReference type="SUPFAM" id="SSF49899">
    <property type="entry name" value="Concanavalin A-like lectins/glucanases"/>
    <property type="match status" value="1"/>
</dbReference>
<dbReference type="PRINTS" id="PR00895">
    <property type="entry name" value="PENTAXIN"/>
</dbReference>
<feature type="domain" description="Pentraxin (PTX)" evidence="10">
    <location>
        <begin position="26"/>
        <end position="226"/>
    </location>
</feature>
<comment type="subunit">
    <text evidence="9">Homopentamer. Pentaxin (or pentraxin) have a discoid arrangement of 5 non-covalently bound subunits.</text>
</comment>
<keyword evidence="2" id="KW-0964">Secreted</keyword>
<keyword evidence="12" id="KW-1185">Reference proteome</keyword>
<name>A0A8J6JPV5_ELECQ</name>
<dbReference type="GO" id="GO:0046872">
    <property type="term" value="F:metal ion binding"/>
    <property type="evidence" value="ECO:0007669"/>
    <property type="project" value="UniProtKB-KW"/>
</dbReference>
<dbReference type="OrthoDB" id="547680at2759"/>
<accession>A0A8J6JPV5</accession>
<gene>
    <name evidence="11" type="ORF">GDO78_019977</name>
</gene>
<organism evidence="11 12">
    <name type="scientific">Eleutherodactylus coqui</name>
    <name type="common">Puerto Rican coqui</name>
    <dbReference type="NCBI Taxonomy" id="57060"/>
    <lineage>
        <taxon>Eukaryota</taxon>
        <taxon>Metazoa</taxon>
        <taxon>Chordata</taxon>
        <taxon>Craniata</taxon>
        <taxon>Vertebrata</taxon>
        <taxon>Euteleostomi</taxon>
        <taxon>Amphibia</taxon>
        <taxon>Batrachia</taxon>
        <taxon>Anura</taxon>
        <taxon>Neobatrachia</taxon>
        <taxon>Hyloidea</taxon>
        <taxon>Eleutherodactylidae</taxon>
        <taxon>Eleutherodactylinae</taxon>
        <taxon>Eleutherodactylus</taxon>
        <taxon>Eleutherodactylus</taxon>
    </lineage>
</organism>
<evidence type="ECO:0000256" key="5">
    <source>
        <dbReference type="ARBA" id="ARBA00022837"/>
    </source>
</evidence>
<proteinExistence type="inferred from homology"/>
<evidence type="ECO:0000256" key="1">
    <source>
        <dbReference type="ARBA" id="ARBA00004613"/>
    </source>
</evidence>
<keyword evidence="6 8" id="KW-1015">Disulfide bond</keyword>
<evidence type="ECO:0000313" key="11">
    <source>
        <dbReference type="EMBL" id="KAG9469653.1"/>
    </source>
</evidence>
<comment type="caution">
    <text evidence="11">The sequence shown here is derived from an EMBL/GenBank/DDBJ whole genome shotgun (WGS) entry which is preliminary data.</text>
</comment>
<keyword evidence="5 9" id="KW-0106">Calcium</keyword>
<evidence type="ECO:0000259" key="10">
    <source>
        <dbReference type="PROSITE" id="PS51828"/>
    </source>
</evidence>
<dbReference type="InterPro" id="IPR013320">
    <property type="entry name" value="ConA-like_dom_sf"/>
</dbReference>
<dbReference type="PROSITE" id="PS51828">
    <property type="entry name" value="PTX_2"/>
    <property type="match status" value="1"/>
</dbReference>
<dbReference type="EMBL" id="WNTK01000460">
    <property type="protein sequence ID" value="KAG9469653.1"/>
    <property type="molecule type" value="Genomic_DNA"/>
</dbReference>
<feature type="disulfide bond" evidence="8">
    <location>
        <begin position="57"/>
        <end position="116"/>
    </location>
</feature>
<evidence type="ECO:0000313" key="12">
    <source>
        <dbReference type="Proteomes" id="UP000770717"/>
    </source>
</evidence>
<evidence type="ECO:0000256" key="9">
    <source>
        <dbReference type="RuleBase" id="RU362112"/>
    </source>
</evidence>
<evidence type="ECO:0000256" key="8">
    <source>
        <dbReference type="PROSITE-ProRule" id="PRU01172"/>
    </source>
</evidence>
<dbReference type="InterPro" id="IPR051005">
    <property type="entry name" value="Pentraxin_domain"/>
</dbReference>
<evidence type="ECO:0000256" key="2">
    <source>
        <dbReference type="ARBA" id="ARBA00022525"/>
    </source>
</evidence>
<evidence type="ECO:0000256" key="6">
    <source>
        <dbReference type="ARBA" id="ARBA00023157"/>
    </source>
</evidence>
<dbReference type="SMART" id="SM00159">
    <property type="entry name" value="PTX"/>
    <property type="match status" value="1"/>
</dbReference>
<dbReference type="Pfam" id="PF00354">
    <property type="entry name" value="Pentaxin"/>
    <property type="match status" value="1"/>
</dbReference>
<dbReference type="Gene3D" id="2.60.120.200">
    <property type="match status" value="1"/>
</dbReference>
<dbReference type="GO" id="GO:0005576">
    <property type="term" value="C:extracellular region"/>
    <property type="evidence" value="ECO:0007669"/>
    <property type="project" value="UniProtKB-SubCell"/>
</dbReference>
<keyword evidence="3 9" id="KW-0479">Metal-binding</keyword>
<dbReference type="InterPro" id="IPR001759">
    <property type="entry name" value="PTX_dom"/>
</dbReference>